<comment type="caution">
    <text evidence="5">The sequence shown here is derived from an EMBL/GenBank/DDBJ whole genome shotgun (WGS) entry which is preliminary data.</text>
</comment>
<sequence>MTAAERNRLKHRLAGGQLGLVSGNYETPDMIDLAGSLGVFDGVWIDMEHGAAGVESLADLSRAADVWGLTSLVRVAALDAAAIGLALSQGVDGVIVPHVTTRDQAELAVEAAKFPPAGRRGAAGGRRSYGRTVAEHQEQANRETLVAVMIEDAAAVENLPAILTVQQVDLLFVGRYDLAQSLGLGSDVRHPKVVTAFDGAIESIVAAGRVAGAVVGEEELEKYLALGVRCIKTPTWQSYISAGARLFGERARGVRL</sequence>
<evidence type="ECO:0000259" key="4">
    <source>
        <dbReference type="Pfam" id="PF03328"/>
    </source>
</evidence>
<evidence type="ECO:0000256" key="3">
    <source>
        <dbReference type="ARBA" id="ARBA00023239"/>
    </source>
</evidence>
<organism evidence="5 6">
    <name type="scientific">Candidatus Nephthysia bennettiae</name>
    <dbReference type="NCBI Taxonomy" id="3127016"/>
    <lineage>
        <taxon>Bacteria</taxon>
        <taxon>Bacillati</taxon>
        <taxon>Candidatus Dormiibacterota</taxon>
        <taxon>Candidatus Dormibacteria</taxon>
        <taxon>Candidatus Dormibacterales</taxon>
        <taxon>Candidatus Dormibacteraceae</taxon>
        <taxon>Candidatus Nephthysia</taxon>
    </lineage>
</organism>
<name>A0A934NEF9_9BACT</name>
<dbReference type="Proteomes" id="UP000612893">
    <property type="component" value="Unassembled WGS sequence"/>
</dbReference>
<reference evidence="5" key="1">
    <citation type="submission" date="2020-10" db="EMBL/GenBank/DDBJ databases">
        <title>Ca. Dormibacterota MAGs.</title>
        <authorList>
            <person name="Montgomery K."/>
        </authorList>
    </citation>
    <scope>NUCLEOTIDE SEQUENCE [LARGE SCALE GENOMIC DNA]</scope>
    <source>
        <strain evidence="5">SC8812_S17_10</strain>
    </source>
</reference>
<accession>A0A934NEF9</accession>
<dbReference type="SUPFAM" id="SSF51621">
    <property type="entry name" value="Phosphoenolpyruvate/pyruvate domain"/>
    <property type="match status" value="1"/>
</dbReference>
<dbReference type="GO" id="GO:0016829">
    <property type="term" value="F:lyase activity"/>
    <property type="evidence" value="ECO:0007669"/>
    <property type="project" value="UniProtKB-KW"/>
</dbReference>
<dbReference type="Gene3D" id="3.20.20.60">
    <property type="entry name" value="Phosphoenolpyruvate-binding domains"/>
    <property type="match status" value="1"/>
</dbReference>
<evidence type="ECO:0000313" key="6">
    <source>
        <dbReference type="Proteomes" id="UP000612893"/>
    </source>
</evidence>
<dbReference type="PANTHER" id="PTHR30502:SF0">
    <property type="entry name" value="PHOSPHOENOLPYRUVATE CARBOXYLASE FAMILY PROTEIN"/>
    <property type="match status" value="1"/>
</dbReference>
<keyword evidence="6" id="KW-1185">Reference proteome</keyword>
<keyword evidence="3" id="KW-0456">Lyase</keyword>
<dbReference type="AlphaFoldDB" id="A0A934NEF9"/>
<dbReference type="InterPro" id="IPR015813">
    <property type="entry name" value="Pyrv/PenolPyrv_kinase-like_dom"/>
</dbReference>
<protein>
    <submittedName>
        <fullName evidence="5">Aldolase</fullName>
    </submittedName>
</protein>
<feature type="domain" description="HpcH/HpaI aldolase/citrate lyase" evidence="4">
    <location>
        <begin position="27"/>
        <end position="225"/>
    </location>
</feature>
<evidence type="ECO:0000256" key="2">
    <source>
        <dbReference type="ARBA" id="ARBA00022723"/>
    </source>
</evidence>
<gene>
    <name evidence="5" type="ORF">JF922_15490</name>
</gene>
<dbReference type="RefSeq" id="WP_338202964.1">
    <property type="nucleotide sequence ID" value="NZ_JAEKNR010000155.1"/>
</dbReference>
<comment type="similarity">
    <text evidence="1">Belongs to the HpcH/HpaI aldolase family.</text>
</comment>
<dbReference type="EMBL" id="JAEKNR010000155">
    <property type="protein sequence ID" value="MBJ7599467.1"/>
    <property type="molecule type" value="Genomic_DNA"/>
</dbReference>
<proteinExistence type="inferred from homology"/>
<evidence type="ECO:0000256" key="1">
    <source>
        <dbReference type="ARBA" id="ARBA00005568"/>
    </source>
</evidence>
<dbReference type="PANTHER" id="PTHR30502">
    <property type="entry name" value="2-KETO-3-DEOXY-L-RHAMNONATE ALDOLASE"/>
    <property type="match status" value="1"/>
</dbReference>
<dbReference type="InterPro" id="IPR040442">
    <property type="entry name" value="Pyrv_kinase-like_dom_sf"/>
</dbReference>
<dbReference type="GO" id="GO:0046872">
    <property type="term" value="F:metal ion binding"/>
    <property type="evidence" value="ECO:0007669"/>
    <property type="project" value="UniProtKB-KW"/>
</dbReference>
<evidence type="ECO:0000313" key="5">
    <source>
        <dbReference type="EMBL" id="MBJ7599467.1"/>
    </source>
</evidence>
<keyword evidence="2" id="KW-0479">Metal-binding</keyword>
<dbReference type="Pfam" id="PF03328">
    <property type="entry name" value="HpcH_HpaI"/>
    <property type="match status" value="1"/>
</dbReference>
<dbReference type="InterPro" id="IPR050251">
    <property type="entry name" value="HpcH-HpaI_aldolase"/>
</dbReference>
<dbReference type="InterPro" id="IPR005000">
    <property type="entry name" value="Aldolase/citrate-lyase_domain"/>
</dbReference>